<keyword evidence="3" id="KW-1185">Reference proteome</keyword>
<accession>W1NDA9</accession>
<protein>
    <submittedName>
        <fullName evidence="2">Uncharacterized protein</fullName>
    </submittedName>
</protein>
<dbReference type="PATRIC" id="fig|1178482.3.peg.71"/>
<evidence type="ECO:0000313" key="2">
    <source>
        <dbReference type="EMBL" id="ERL53356.1"/>
    </source>
</evidence>
<sequence>MSYELRAASQGKGKGKDKDKDKEYSAAPGLSLGAFVGEPWR</sequence>
<dbReference type="Proteomes" id="UP000019113">
    <property type="component" value="Unassembled WGS sequence"/>
</dbReference>
<feature type="compositionally biased region" description="Basic and acidic residues" evidence="1">
    <location>
        <begin position="14"/>
        <end position="24"/>
    </location>
</feature>
<comment type="caution">
    <text evidence="2">The sequence shown here is derived from an EMBL/GenBank/DDBJ whole genome shotgun (WGS) entry which is preliminary data.</text>
</comment>
<feature type="region of interest" description="Disordered" evidence="1">
    <location>
        <begin position="1"/>
        <end position="25"/>
    </location>
</feature>
<dbReference type="RefSeq" id="WP_021817016.1">
    <property type="nucleotide sequence ID" value="NZ_AVBC01000008.1"/>
</dbReference>
<organism evidence="2 3">
    <name type="scientific">Halomonas huangheensis</name>
    <dbReference type="NCBI Taxonomy" id="1178482"/>
    <lineage>
        <taxon>Bacteria</taxon>
        <taxon>Pseudomonadati</taxon>
        <taxon>Pseudomonadota</taxon>
        <taxon>Gammaproteobacteria</taxon>
        <taxon>Oceanospirillales</taxon>
        <taxon>Halomonadaceae</taxon>
        <taxon>Halomonas</taxon>
    </lineage>
</organism>
<dbReference type="EMBL" id="AVBC01000008">
    <property type="protein sequence ID" value="ERL53356.1"/>
    <property type="molecule type" value="Genomic_DNA"/>
</dbReference>
<proteinExistence type="predicted"/>
<evidence type="ECO:0000256" key="1">
    <source>
        <dbReference type="SAM" id="MobiDB-lite"/>
    </source>
</evidence>
<name>W1NDA9_9GAMM</name>
<gene>
    <name evidence="2" type="ORF">BJB45_21200</name>
</gene>
<evidence type="ECO:0000313" key="3">
    <source>
        <dbReference type="Proteomes" id="UP000019113"/>
    </source>
</evidence>
<dbReference type="AlphaFoldDB" id="W1NDA9"/>
<reference evidence="2 3" key="1">
    <citation type="submission" date="2013-08" db="EMBL/GenBank/DDBJ databases">
        <title>draft genome of Halomonas huanghegensis, strain BJGMM-B45T.</title>
        <authorList>
            <person name="Miao C."/>
            <person name="Wan Y."/>
            <person name="Jin W."/>
        </authorList>
    </citation>
    <scope>NUCLEOTIDE SEQUENCE [LARGE SCALE GENOMIC DNA]</scope>
    <source>
        <strain evidence="2 3">BJGMM-B45</strain>
    </source>
</reference>